<dbReference type="RefSeq" id="WP_174472699.1">
    <property type="nucleotide sequence ID" value="NZ_JAGINN010000011.1"/>
</dbReference>
<organism evidence="2 3">
    <name type="scientific">Azospirillum melinis</name>
    <dbReference type="NCBI Taxonomy" id="328839"/>
    <lineage>
        <taxon>Bacteria</taxon>
        <taxon>Pseudomonadati</taxon>
        <taxon>Pseudomonadota</taxon>
        <taxon>Alphaproteobacteria</taxon>
        <taxon>Rhodospirillales</taxon>
        <taxon>Azospirillaceae</taxon>
        <taxon>Azospirillum</taxon>
    </lineage>
</organism>
<evidence type="ECO:0008006" key="4">
    <source>
        <dbReference type="Google" id="ProtNLM"/>
    </source>
</evidence>
<proteinExistence type="predicted"/>
<sequence>MDLTVWSEIIHPANYHHPDQGTRVAKAQPSRPRASDRNFEGNFHRGEIGTHMRALYSRAAGRAQRADGNRKEVTRVRKFLKWLGRFWFKLKFEFEAGFNTDQDR</sequence>
<dbReference type="EMBL" id="WHOS01000028">
    <property type="protein sequence ID" value="NUB01640.1"/>
    <property type="molecule type" value="Genomic_DNA"/>
</dbReference>
<feature type="compositionally biased region" description="Basic and acidic residues" evidence="1">
    <location>
        <begin position="33"/>
        <end position="43"/>
    </location>
</feature>
<gene>
    <name evidence="2" type="ORF">GBZ48_20505</name>
</gene>
<comment type="caution">
    <text evidence="2">The sequence shown here is derived from an EMBL/GenBank/DDBJ whole genome shotgun (WGS) entry which is preliminary data.</text>
</comment>
<protein>
    <recommendedName>
        <fullName evidence="4">Transposase</fullName>
    </recommendedName>
</protein>
<reference evidence="2 3" key="1">
    <citation type="submission" date="2019-10" db="EMBL/GenBank/DDBJ databases">
        <title>Genome sequence of Azospirillum melinis.</title>
        <authorList>
            <person name="Ambrosini A."/>
            <person name="Sant'Anna F.H."/>
            <person name="Cassan F.D."/>
            <person name="Souza E.M."/>
            <person name="Passaglia L.M.P."/>
        </authorList>
    </citation>
    <scope>NUCLEOTIDE SEQUENCE [LARGE SCALE GENOMIC DNA]</scope>
    <source>
        <strain evidence="2 3">TMCY0552</strain>
    </source>
</reference>
<evidence type="ECO:0000256" key="1">
    <source>
        <dbReference type="SAM" id="MobiDB-lite"/>
    </source>
</evidence>
<name>A0ABX2KDG1_9PROT</name>
<keyword evidence="3" id="KW-1185">Reference proteome</keyword>
<feature type="region of interest" description="Disordered" evidence="1">
    <location>
        <begin position="17"/>
        <end position="43"/>
    </location>
</feature>
<accession>A0ABX2KDG1</accession>
<dbReference type="Proteomes" id="UP000605086">
    <property type="component" value="Unassembled WGS sequence"/>
</dbReference>
<evidence type="ECO:0000313" key="3">
    <source>
        <dbReference type="Proteomes" id="UP000605086"/>
    </source>
</evidence>
<evidence type="ECO:0000313" key="2">
    <source>
        <dbReference type="EMBL" id="NUB01640.1"/>
    </source>
</evidence>